<organism evidence="1 2">
    <name type="scientific">Micromonospora sonchi</name>
    <dbReference type="NCBI Taxonomy" id="1763543"/>
    <lineage>
        <taxon>Bacteria</taxon>
        <taxon>Bacillati</taxon>
        <taxon>Actinomycetota</taxon>
        <taxon>Actinomycetes</taxon>
        <taxon>Micromonosporales</taxon>
        <taxon>Micromonosporaceae</taxon>
        <taxon>Micromonospora</taxon>
    </lineage>
</organism>
<comment type="caution">
    <text evidence="1">The sequence shown here is derived from an EMBL/GenBank/DDBJ whole genome shotgun (WGS) entry which is preliminary data.</text>
</comment>
<dbReference type="AlphaFoldDB" id="A0A917TRR7"/>
<accession>A0A917TRR7</accession>
<dbReference type="RefSeq" id="WP_189042762.1">
    <property type="nucleotide sequence ID" value="NZ_BMNB01000007.1"/>
</dbReference>
<dbReference type="Proteomes" id="UP000608890">
    <property type="component" value="Unassembled WGS sequence"/>
</dbReference>
<name>A0A917TRR7_9ACTN</name>
<keyword evidence="2" id="KW-1185">Reference proteome</keyword>
<sequence length="224" mass="25223">MSGERVLADMLDQVPWSELDRDSIAAEEVPRLVIDLVGGVSAESRREAADNLYCAAANQGILSEISPFIAKILIQVLRLDMCVDREPVYYVLQAIQECRAWRVRNDAVGERLFTESRAAIDSGLDMYMVDLHRLDLERYPSLLLLFEDLAAKHLDVLTQLWAEVRRSDGERGRRLEETYFGALEHAQQHTLDPAECFCGEEFWLTEKSVADAAPEEGGGLRLPG</sequence>
<proteinExistence type="predicted"/>
<reference evidence="1" key="1">
    <citation type="journal article" date="2014" name="Int. J. Syst. Evol. Microbiol.">
        <title>Complete genome sequence of Corynebacterium casei LMG S-19264T (=DSM 44701T), isolated from a smear-ripened cheese.</title>
        <authorList>
            <consortium name="US DOE Joint Genome Institute (JGI-PGF)"/>
            <person name="Walter F."/>
            <person name="Albersmeier A."/>
            <person name="Kalinowski J."/>
            <person name="Ruckert C."/>
        </authorList>
    </citation>
    <scope>NUCLEOTIDE SEQUENCE</scope>
    <source>
        <strain evidence="1">CGMCC 4.7312</strain>
    </source>
</reference>
<dbReference type="EMBL" id="BMNB01000007">
    <property type="protein sequence ID" value="GGM35080.1"/>
    <property type="molecule type" value="Genomic_DNA"/>
</dbReference>
<evidence type="ECO:0000313" key="1">
    <source>
        <dbReference type="EMBL" id="GGM35080.1"/>
    </source>
</evidence>
<gene>
    <name evidence="1" type="ORF">GCM10011608_19610</name>
</gene>
<protein>
    <submittedName>
        <fullName evidence="1">Uncharacterized protein</fullName>
    </submittedName>
</protein>
<reference evidence="1" key="2">
    <citation type="submission" date="2020-09" db="EMBL/GenBank/DDBJ databases">
        <authorList>
            <person name="Sun Q."/>
            <person name="Zhou Y."/>
        </authorList>
    </citation>
    <scope>NUCLEOTIDE SEQUENCE</scope>
    <source>
        <strain evidence="1">CGMCC 4.7312</strain>
    </source>
</reference>
<evidence type="ECO:0000313" key="2">
    <source>
        <dbReference type="Proteomes" id="UP000608890"/>
    </source>
</evidence>